<evidence type="ECO:0000256" key="4">
    <source>
        <dbReference type="ARBA" id="ARBA00023295"/>
    </source>
</evidence>
<dbReference type="PANTHER" id="PTHR43301">
    <property type="entry name" value="ARABINAN ENDO-1,5-ALPHA-L-ARABINOSIDASE"/>
    <property type="match status" value="1"/>
</dbReference>
<dbReference type="InterPro" id="IPR023296">
    <property type="entry name" value="Glyco_hydro_beta-prop_sf"/>
</dbReference>
<evidence type="ECO:0000256" key="8">
    <source>
        <dbReference type="SAM" id="SignalP"/>
    </source>
</evidence>
<keyword evidence="3 7" id="KW-0378">Hydrolase</keyword>
<comment type="pathway">
    <text evidence="1">Glycan metabolism; L-arabinan degradation.</text>
</comment>
<dbReference type="Gene3D" id="2.115.10.20">
    <property type="entry name" value="Glycosyl hydrolase domain, family 43"/>
    <property type="match status" value="2"/>
</dbReference>
<dbReference type="STRING" id="407022.SAMN05661044_03384"/>
<dbReference type="InterPro" id="IPR050727">
    <property type="entry name" value="GH43_arabinanases"/>
</dbReference>
<feature type="chain" id="PRO_5011668741" evidence="8">
    <location>
        <begin position="26"/>
        <end position="346"/>
    </location>
</feature>
<keyword evidence="4 7" id="KW-0326">Glycosidase</keyword>
<gene>
    <name evidence="9" type="ORF">SAMN05661044_03384</name>
</gene>
<evidence type="ECO:0000256" key="6">
    <source>
        <dbReference type="PIRSR" id="PIRSR606710-2"/>
    </source>
</evidence>
<comment type="similarity">
    <text evidence="2 7">Belongs to the glycosyl hydrolase 43 family.</text>
</comment>
<dbReference type="Proteomes" id="UP000199421">
    <property type="component" value="Unassembled WGS sequence"/>
</dbReference>
<dbReference type="CDD" id="cd08984">
    <property type="entry name" value="GH43-like"/>
    <property type="match status" value="1"/>
</dbReference>
<evidence type="ECO:0000313" key="10">
    <source>
        <dbReference type="Proteomes" id="UP000199421"/>
    </source>
</evidence>
<reference evidence="10" key="1">
    <citation type="submission" date="2016-10" db="EMBL/GenBank/DDBJ databases">
        <authorList>
            <person name="Varghese N."/>
            <person name="Submissions S."/>
        </authorList>
    </citation>
    <scope>NUCLEOTIDE SEQUENCE [LARGE SCALE GENOMIC DNA]</scope>
    <source>
        <strain evidence="10">DSM 18733</strain>
    </source>
</reference>
<protein>
    <submittedName>
        <fullName evidence="9">Glycosyl hydrolases family 43</fullName>
    </submittedName>
</protein>
<feature type="signal peptide" evidence="8">
    <location>
        <begin position="1"/>
        <end position="25"/>
    </location>
</feature>
<dbReference type="GO" id="GO:0005975">
    <property type="term" value="P:carbohydrate metabolic process"/>
    <property type="evidence" value="ECO:0007669"/>
    <property type="project" value="InterPro"/>
</dbReference>
<evidence type="ECO:0000256" key="5">
    <source>
        <dbReference type="PIRSR" id="PIRSR606710-1"/>
    </source>
</evidence>
<feature type="active site" description="Proton acceptor" evidence="5">
    <location>
        <position position="47"/>
    </location>
</feature>
<evidence type="ECO:0000256" key="1">
    <source>
        <dbReference type="ARBA" id="ARBA00004834"/>
    </source>
</evidence>
<proteinExistence type="inferred from homology"/>
<dbReference type="AlphaFoldDB" id="A0A1H7T6E1"/>
<dbReference type="EMBL" id="FOAF01000004">
    <property type="protein sequence ID" value="SEL80079.1"/>
    <property type="molecule type" value="Genomic_DNA"/>
</dbReference>
<feature type="active site" description="Proton donor" evidence="5">
    <location>
        <position position="220"/>
    </location>
</feature>
<dbReference type="OrthoDB" id="9759709at2"/>
<keyword evidence="8" id="KW-0732">Signal</keyword>
<accession>A0A1H7T6E1</accession>
<organism evidence="9 10">
    <name type="scientific">Olivibacter domesticus</name>
    <name type="common">Pseudosphingobacterium domesticum</name>
    <dbReference type="NCBI Taxonomy" id="407022"/>
    <lineage>
        <taxon>Bacteria</taxon>
        <taxon>Pseudomonadati</taxon>
        <taxon>Bacteroidota</taxon>
        <taxon>Sphingobacteriia</taxon>
        <taxon>Sphingobacteriales</taxon>
        <taxon>Sphingobacteriaceae</taxon>
        <taxon>Olivibacter</taxon>
    </lineage>
</organism>
<dbReference type="GO" id="GO:0004553">
    <property type="term" value="F:hydrolase activity, hydrolyzing O-glycosyl compounds"/>
    <property type="evidence" value="ECO:0007669"/>
    <property type="project" value="InterPro"/>
</dbReference>
<name>A0A1H7T6E1_OLID1</name>
<evidence type="ECO:0000256" key="7">
    <source>
        <dbReference type="RuleBase" id="RU361187"/>
    </source>
</evidence>
<dbReference type="SUPFAM" id="SSF75005">
    <property type="entry name" value="Arabinanase/levansucrase/invertase"/>
    <property type="match status" value="1"/>
</dbReference>
<dbReference type="InterPro" id="IPR006710">
    <property type="entry name" value="Glyco_hydro_43"/>
</dbReference>
<dbReference type="PANTHER" id="PTHR43301:SF3">
    <property type="entry name" value="ARABINAN ENDO-1,5-ALPHA-L-ARABINOSIDASE A-RELATED"/>
    <property type="match status" value="1"/>
</dbReference>
<evidence type="ECO:0000313" key="9">
    <source>
        <dbReference type="EMBL" id="SEL80079.1"/>
    </source>
</evidence>
<dbReference type="Pfam" id="PF04616">
    <property type="entry name" value="Glyco_hydro_43"/>
    <property type="match status" value="1"/>
</dbReference>
<dbReference type="RefSeq" id="WP_093326541.1">
    <property type="nucleotide sequence ID" value="NZ_FOAF01000004.1"/>
</dbReference>
<keyword evidence="10" id="KW-1185">Reference proteome</keyword>
<evidence type="ECO:0000256" key="2">
    <source>
        <dbReference type="ARBA" id="ARBA00009865"/>
    </source>
</evidence>
<evidence type="ECO:0000256" key="3">
    <source>
        <dbReference type="ARBA" id="ARBA00022801"/>
    </source>
</evidence>
<feature type="site" description="Important for catalytic activity, responsible for pKa modulation of the active site Glu and correct orientation of both the proton donor and substrate" evidence="6">
    <location>
        <position position="170"/>
    </location>
</feature>
<sequence>MRLIRKHFLGFVTLLIAAMGSNAYGQETNHVAPAPLFRDPITDGVADPTLIYNKDEKAWWMLYTQRRANTDAADVAYCYGTAIGIASTSDEGKTWVYRGTLDLEFEKGKNTFWAPDVVYHDGKYHMYLAYIKGVRNHWGGQAKMAHYVSTNLWDWEFLDFPTLTSEKVIDASLFKDRTGLWRMWYKDEANPAGNMLMAESSDLKTWKTNRKPIFPGKGQEGPKVFAYKGYYWLLTDEWAGMRVYRSKDLQHWEKQGRILDTKGSRPDDTPTGAHGDVIVLKDKAYVFYFTHPGRKEHRKSDNNEIGVLPYELRRSSAQVAELKFENGTLTVNRDEPFDFILSAPTD</sequence>